<comment type="caution">
    <text evidence="2">The sequence shown here is derived from an EMBL/GenBank/DDBJ whole genome shotgun (WGS) entry which is preliminary data.</text>
</comment>
<sequence>MLQRTVLYMAIWVIDMALTLRCVRDEYAEVQQISSSLFPLPAPAPPAPDSLLRHIIHRHRFTLNTVPRPPCVRSLSYVLGLVSNHVSYFRL</sequence>
<keyword evidence="1" id="KW-0732">Signal</keyword>
<reference evidence="2 3" key="1">
    <citation type="submission" date="2020-01" db="EMBL/GenBank/DDBJ databases">
        <authorList>
            <consortium name="DOE Joint Genome Institute"/>
            <person name="Haridas S."/>
            <person name="Albert R."/>
            <person name="Binder M."/>
            <person name="Bloem J."/>
            <person name="Labutti K."/>
            <person name="Salamov A."/>
            <person name="Andreopoulos B."/>
            <person name="Baker S.E."/>
            <person name="Barry K."/>
            <person name="Bills G."/>
            <person name="Bluhm B.H."/>
            <person name="Cannon C."/>
            <person name="Castanera R."/>
            <person name="Culley D.E."/>
            <person name="Daum C."/>
            <person name="Ezra D."/>
            <person name="Gonzalez J.B."/>
            <person name="Henrissat B."/>
            <person name="Kuo A."/>
            <person name="Liang C."/>
            <person name="Lipzen A."/>
            <person name="Lutzoni F."/>
            <person name="Magnuson J."/>
            <person name="Mondo S."/>
            <person name="Nolan M."/>
            <person name="Ohm R."/>
            <person name="Pangilinan J."/>
            <person name="Park H.-J.H."/>
            <person name="Ramirez L."/>
            <person name="Alfaro M."/>
            <person name="Sun H."/>
            <person name="Tritt A."/>
            <person name="Yoshinaga Y."/>
            <person name="Zwiers L.-H.L."/>
            <person name="Turgeon B.G."/>
            <person name="Goodwin S.B."/>
            <person name="Spatafora J.W."/>
            <person name="Crous P.W."/>
            <person name="Grigoriev I.V."/>
        </authorList>
    </citation>
    <scope>NUCLEOTIDE SEQUENCE [LARGE SCALE GENOMIC DNA]</scope>
    <source>
        <strain evidence="2 3">CBS 611.86</strain>
    </source>
</reference>
<dbReference type="EMBL" id="JAADJZ010000004">
    <property type="protein sequence ID" value="KAF2875443.1"/>
    <property type="molecule type" value="Genomic_DNA"/>
</dbReference>
<evidence type="ECO:0000256" key="1">
    <source>
        <dbReference type="SAM" id="SignalP"/>
    </source>
</evidence>
<dbReference type="AlphaFoldDB" id="A0A7C8MHC6"/>
<dbReference type="Proteomes" id="UP000481861">
    <property type="component" value="Unassembled WGS sequence"/>
</dbReference>
<feature type="signal peptide" evidence="1">
    <location>
        <begin position="1"/>
        <end position="19"/>
    </location>
</feature>
<evidence type="ECO:0000313" key="3">
    <source>
        <dbReference type="Proteomes" id="UP000481861"/>
    </source>
</evidence>
<evidence type="ECO:0000313" key="2">
    <source>
        <dbReference type="EMBL" id="KAF2875443.1"/>
    </source>
</evidence>
<evidence type="ECO:0008006" key="4">
    <source>
        <dbReference type="Google" id="ProtNLM"/>
    </source>
</evidence>
<proteinExistence type="predicted"/>
<keyword evidence="3" id="KW-1185">Reference proteome</keyword>
<organism evidence="2 3">
    <name type="scientific">Massariosphaeria phaeospora</name>
    <dbReference type="NCBI Taxonomy" id="100035"/>
    <lineage>
        <taxon>Eukaryota</taxon>
        <taxon>Fungi</taxon>
        <taxon>Dikarya</taxon>
        <taxon>Ascomycota</taxon>
        <taxon>Pezizomycotina</taxon>
        <taxon>Dothideomycetes</taxon>
        <taxon>Pleosporomycetidae</taxon>
        <taxon>Pleosporales</taxon>
        <taxon>Pleosporales incertae sedis</taxon>
        <taxon>Massariosphaeria</taxon>
    </lineage>
</organism>
<protein>
    <recommendedName>
        <fullName evidence="4">Secreted protein</fullName>
    </recommendedName>
</protein>
<accession>A0A7C8MHC6</accession>
<gene>
    <name evidence="2" type="ORF">BDV95DRAFT_561880</name>
</gene>
<feature type="chain" id="PRO_5028968464" description="Secreted protein" evidence="1">
    <location>
        <begin position="20"/>
        <end position="91"/>
    </location>
</feature>
<name>A0A7C8MHC6_9PLEO</name>